<dbReference type="Gene3D" id="3.60.20.10">
    <property type="entry name" value="Glutamine Phosphoribosylpyrophosphate, subunit 1, domain 1"/>
    <property type="match status" value="1"/>
</dbReference>
<gene>
    <name evidence="2" type="ORF">PGTG_02917</name>
</gene>
<keyword evidence="3" id="KW-1185">Reference proteome</keyword>
<evidence type="ECO:0000313" key="3">
    <source>
        <dbReference type="Proteomes" id="UP000008783"/>
    </source>
</evidence>
<dbReference type="AlphaFoldDB" id="E3JWQ1"/>
<dbReference type="SUPFAM" id="SSF56235">
    <property type="entry name" value="N-terminal nucleophile aminohydrolases (Ntn hydrolases)"/>
    <property type="match status" value="1"/>
</dbReference>
<accession>E3JWQ1</accession>
<dbReference type="KEGG" id="pgr:PGTG_02917"/>
<sequence>MVGGCPKKRQCKVKLALATTIEHPELVQFRKRVRKIVASASQRGPRRDYRGRRHHPLGRSPKPRWTRQVLNEVDALIEDSVLLEIVTISGAAITVKLEQRPAIVIHLYKEDERQNLMHDPIRSQQPMQELKSLEPNQKPLNLHTITETMVSFRYGYAGEKAVEHQSGLHSRSCDTTLRHRFVTNVQPNECATANSDLKSSPWDKTRICKVMISIGIDEQGPPCFQIDPARYFVGYKATATGTKQSEAANHLEKQFKKEGPNAVNSVGNGAIKLAITTLNTVLATDFKATEIKIGLVTNENPEFRVLSTEEVEFMSVKIQDHNHLYCPNRSTGCIWISNAIHLSSRE</sequence>
<dbReference type="Proteomes" id="UP000008783">
    <property type="component" value="Unassembled WGS sequence"/>
</dbReference>
<dbReference type="OrthoDB" id="431557at2759"/>
<protein>
    <submittedName>
        <fullName evidence="2">Uncharacterized protein</fullName>
    </submittedName>
</protein>
<dbReference type="GO" id="GO:0005634">
    <property type="term" value="C:nucleus"/>
    <property type="evidence" value="ECO:0000318"/>
    <property type="project" value="GO_Central"/>
</dbReference>
<dbReference type="GeneID" id="10528249"/>
<reference key="1">
    <citation type="submission" date="2007-01" db="EMBL/GenBank/DDBJ databases">
        <title>The Genome Sequence of Puccinia graminis f. sp. tritici Strain CRL 75-36-700-3.</title>
        <authorList>
            <consortium name="The Broad Institute Genome Sequencing Platform"/>
            <person name="Birren B."/>
            <person name="Lander E."/>
            <person name="Galagan J."/>
            <person name="Nusbaum C."/>
            <person name="Devon K."/>
            <person name="Cuomo C."/>
            <person name="Jaffe D."/>
            <person name="Butler J."/>
            <person name="Alvarez P."/>
            <person name="Gnerre S."/>
            <person name="Grabherr M."/>
            <person name="Mauceli E."/>
            <person name="Brockman W."/>
            <person name="Young S."/>
            <person name="LaButti K."/>
            <person name="Sykes S."/>
            <person name="DeCaprio D."/>
            <person name="Crawford M."/>
            <person name="Koehrsen M."/>
            <person name="Engels R."/>
            <person name="Montgomery P."/>
            <person name="Pearson M."/>
            <person name="Howarth C."/>
            <person name="Larson L."/>
            <person name="White J."/>
            <person name="Zeng Q."/>
            <person name="Kodira C."/>
            <person name="Yandava C."/>
            <person name="Alvarado L."/>
            <person name="O'Leary S."/>
            <person name="Szabo L."/>
            <person name="Dean R."/>
            <person name="Schein J."/>
        </authorList>
    </citation>
    <scope>NUCLEOTIDE SEQUENCE</scope>
    <source>
        <strain>CRL 75-36-700-3</strain>
    </source>
</reference>
<dbReference type="GO" id="GO:0043161">
    <property type="term" value="P:proteasome-mediated ubiquitin-dependent protein catabolic process"/>
    <property type="evidence" value="ECO:0000318"/>
    <property type="project" value="GO_Central"/>
</dbReference>
<dbReference type="InterPro" id="IPR029055">
    <property type="entry name" value="Ntn_hydrolases_N"/>
</dbReference>
<dbReference type="GO" id="GO:0019773">
    <property type="term" value="C:proteasome core complex, alpha-subunit complex"/>
    <property type="evidence" value="ECO:0000318"/>
    <property type="project" value="GO_Central"/>
</dbReference>
<reference evidence="3" key="2">
    <citation type="journal article" date="2011" name="Proc. Natl. Acad. Sci. U.S.A.">
        <title>Obligate biotrophy features unraveled by the genomic analysis of rust fungi.</title>
        <authorList>
            <person name="Duplessis S."/>
            <person name="Cuomo C.A."/>
            <person name="Lin Y.-C."/>
            <person name="Aerts A."/>
            <person name="Tisserant E."/>
            <person name="Veneault-Fourrey C."/>
            <person name="Joly D.L."/>
            <person name="Hacquard S."/>
            <person name="Amselem J."/>
            <person name="Cantarel B.L."/>
            <person name="Chiu R."/>
            <person name="Coutinho P.M."/>
            <person name="Feau N."/>
            <person name="Field M."/>
            <person name="Frey P."/>
            <person name="Gelhaye E."/>
            <person name="Goldberg J."/>
            <person name="Grabherr M.G."/>
            <person name="Kodira C.D."/>
            <person name="Kohler A."/>
            <person name="Kuees U."/>
            <person name="Lindquist E.A."/>
            <person name="Lucas S.M."/>
            <person name="Mago R."/>
            <person name="Mauceli E."/>
            <person name="Morin E."/>
            <person name="Murat C."/>
            <person name="Pangilinan J.L."/>
            <person name="Park R."/>
            <person name="Pearson M."/>
            <person name="Quesneville H."/>
            <person name="Rouhier N."/>
            <person name="Sakthikumar S."/>
            <person name="Salamov A.A."/>
            <person name="Schmutz J."/>
            <person name="Selles B."/>
            <person name="Shapiro H."/>
            <person name="Tanguay P."/>
            <person name="Tuskan G.A."/>
            <person name="Henrissat B."/>
            <person name="Van de Peer Y."/>
            <person name="Rouze P."/>
            <person name="Ellis J.G."/>
            <person name="Dodds P.N."/>
            <person name="Schein J.E."/>
            <person name="Zhong S."/>
            <person name="Hamelin R.C."/>
            <person name="Grigoriev I.V."/>
            <person name="Szabo L.J."/>
            <person name="Martin F."/>
        </authorList>
    </citation>
    <scope>NUCLEOTIDE SEQUENCE [LARGE SCALE GENOMIC DNA]</scope>
    <source>
        <strain evidence="3">CRL 75-36-700-3 / race SCCL</strain>
    </source>
</reference>
<name>E3JWQ1_PUCGT</name>
<dbReference type="VEuPathDB" id="FungiDB:PGTG_02917"/>
<dbReference type="RefSeq" id="XP_003320895.2">
    <property type="nucleotide sequence ID" value="XM_003320847.2"/>
</dbReference>
<proteinExistence type="predicted"/>
<organism evidence="2 3">
    <name type="scientific">Puccinia graminis f. sp. tritici (strain CRL 75-36-700-3 / race SCCL)</name>
    <name type="common">Black stem rust fungus</name>
    <dbReference type="NCBI Taxonomy" id="418459"/>
    <lineage>
        <taxon>Eukaryota</taxon>
        <taxon>Fungi</taxon>
        <taxon>Dikarya</taxon>
        <taxon>Basidiomycota</taxon>
        <taxon>Pucciniomycotina</taxon>
        <taxon>Pucciniomycetes</taxon>
        <taxon>Pucciniales</taxon>
        <taxon>Pucciniaceae</taxon>
        <taxon>Puccinia</taxon>
    </lineage>
</organism>
<dbReference type="InParanoid" id="E3JWQ1"/>
<dbReference type="EMBL" id="DS178265">
    <property type="protein sequence ID" value="EFP76476.2"/>
    <property type="molecule type" value="Genomic_DNA"/>
</dbReference>
<feature type="region of interest" description="Disordered" evidence="1">
    <location>
        <begin position="39"/>
        <end position="63"/>
    </location>
</feature>
<dbReference type="Pfam" id="PF00227">
    <property type="entry name" value="Proteasome"/>
    <property type="match status" value="1"/>
</dbReference>
<feature type="compositionally biased region" description="Basic residues" evidence="1">
    <location>
        <begin position="49"/>
        <end position="63"/>
    </location>
</feature>
<evidence type="ECO:0000256" key="1">
    <source>
        <dbReference type="SAM" id="MobiDB-lite"/>
    </source>
</evidence>
<dbReference type="HOGENOM" id="CLU_802019_0_0_1"/>
<dbReference type="GO" id="GO:0005829">
    <property type="term" value="C:cytosol"/>
    <property type="evidence" value="ECO:0000318"/>
    <property type="project" value="GO_Central"/>
</dbReference>
<evidence type="ECO:0000313" key="2">
    <source>
        <dbReference type="EMBL" id="EFP76476.2"/>
    </source>
</evidence>
<dbReference type="InterPro" id="IPR001353">
    <property type="entry name" value="Proteasome_sua/b"/>
</dbReference>
<dbReference type="STRING" id="418459.E3JWQ1"/>